<dbReference type="Proteomes" id="UP001501079">
    <property type="component" value="Unassembled WGS sequence"/>
</dbReference>
<feature type="transmembrane region" description="Helical" evidence="1">
    <location>
        <begin position="20"/>
        <end position="39"/>
    </location>
</feature>
<reference evidence="3" key="1">
    <citation type="journal article" date="2019" name="Int. J. Syst. Evol. Microbiol.">
        <title>The Global Catalogue of Microorganisms (GCM) 10K type strain sequencing project: providing services to taxonomists for standard genome sequencing and annotation.</title>
        <authorList>
            <consortium name="The Broad Institute Genomics Platform"/>
            <consortium name="The Broad Institute Genome Sequencing Center for Infectious Disease"/>
            <person name="Wu L."/>
            <person name="Ma J."/>
        </authorList>
    </citation>
    <scope>NUCLEOTIDE SEQUENCE [LARGE SCALE GENOMIC DNA]</scope>
    <source>
        <strain evidence="3">JCM 17591</strain>
    </source>
</reference>
<protein>
    <submittedName>
        <fullName evidence="2">Uncharacterized protein</fullName>
    </submittedName>
</protein>
<comment type="caution">
    <text evidence="2">The sequence shown here is derived from an EMBL/GenBank/DDBJ whole genome shotgun (WGS) entry which is preliminary data.</text>
</comment>
<gene>
    <name evidence="2" type="ORF">GCM10022287_25080</name>
</gene>
<dbReference type="EMBL" id="BAABBW010000004">
    <property type="protein sequence ID" value="GAA4176992.1"/>
    <property type="molecule type" value="Genomic_DNA"/>
</dbReference>
<evidence type="ECO:0000313" key="3">
    <source>
        <dbReference type="Proteomes" id="UP001501079"/>
    </source>
</evidence>
<keyword evidence="1" id="KW-0812">Transmembrane</keyword>
<evidence type="ECO:0000256" key="1">
    <source>
        <dbReference type="SAM" id="Phobius"/>
    </source>
</evidence>
<feature type="transmembrane region" description="Helical" evidence="1">
    <location>
        <begin position="106"/>
        <end position="125"/>
    </location>
</feature>
<keyword evidence="1" id="KW-0472">Membrane</keyword>
<feature type="transmembrane region" description="Helical" evidence="1">
    <location>
        <begin position="45"/>
        <end position="66"/>
    </location>
</feature>
<feature type="transmembrane region" description="Helical" evidence="1">
    <location>
        <begin position="78"/>
        <end position="100"/>
    </location>
</feature>
<name>A0ABP8A3I2_9MICO</name>
<evidence type="ECO:0000313" key="2">
    <source>
        <dbReference type="EMBL" id="GAA4176992.1"/>
    </source>
</evidence>
<organism evidence="2 3">
    <name type="scientific">Gryllotalpicola koreensis</name>
    <dbReference type="NCBI Taxonomy" id="993086"/>
    <lineage>
        <taxon>Bacteria</taxon>
        <taxon>Bacillati</taxon>
        <taxon>Actinomycetota</taxon>
        <taxon>Actinomycetes</taxon>
        <taxon>Micrococcales</taxon>
        <taxon>Microbacteriaceae</taxon>
        <taxon>Gryllotalpicola</taxon>
    </lineage>
</organism>
<keyword evidence="3" id="KW-1185">Reference proteome</keyword>
<keyword evidence="1" id="KW-1133">Transmembrane helix</keyword>
<accession>A0ABP8A3I2</accession>
<proteinExistence type="predicted"/>
<sequence length="135" mass="15158">MDDETPREQELRRRYRRHIFAATLVYVAVLAPVAFWGGLDGTSPWRFVFALLPLLPAAWMFTVIVRRFRELDEYQLRLAFPGVGAGLAAAMLSSVTFGFLSLAGLTLPFTAWLILFIGGGTWRVVNQFTGASKQF</sequence>